<evidence type="ECO:0000313" key="2">
    <source>
        <dbReference type="EMBL" id="EGX45199.1"/>
    </source>
</evidence>
<feature type="compositionally biased region" description="Polar residues" evidence="1">
    <location>
        <begin position="335"/>
        <end position="345"/>
    </location>
</feature>
<feature type="compositionally biased region" description="Pro residues" evidence="1">
    <location>
        <begin position="369"/>
        <end position="378"/>
    </location>
</feature>
<proteinExistence type="predicted"/>
<gene>
    <name evidence="2" type="ORF">AOL_s00173g300</name>
</gene>
<organism evidence="2 3">
    <name type="scientific">Arthrobotrys oligospora (strain ATCC 24927 / CBS 115.81 / DSM 1491)</name>
    <name type="common">Nematode-trapping fungus</name>
    <name type="synonym">Didymozoophaga oligospora</name>
    <dbReference type="NCBI Taxonomy" id="756982"/>
    <lineage>
        <taxon>Eukaryota</taxon>
        <taxon>Fungi</taxon>
        <taxon>Dikarya</taxon>
        <taxon>Ascomycota</taxon>
        <taxon>Pezizomycotina</taxon>
        <taxon>Orbiliomycetes</taxon>
        <taxon>Orbiliales</taxon>
        <taxon>Orbiliaceae</taxon>
        <taxon>Orbilia</taxon>
        <taxon>Orbilia oligospora</taxon>
    </lineage>
</organism>
<sequence length="526" mass="57953">MLAIPRPVLAPSTHNGVPPSRHDNNNNDDDDDDDESYLDDSPSQRPSVSDDVDRFYLPVCSPVVTNQPTPLPPLSSIPGNFPSAKDDEEAENKPTKRTSPLVIVQTGVFYFFSCGWCGMTETSKRVRKEAEVANQSLRERWRYEVENRPKALRKLIKTTADNVETNIVPSIMARVSHHYHHYTGTEQTNTKQGDVMSMASSDTYAPMAYSRWRRHEVVRAREGSQAAPLIQNFAQATSATHGPNNDLMWMMEPPPAPVWKSDGKQAPRLALADEDEMLQENIKPRLVSRPTAPSRPKPTIMRIATLPSIESLASRVAEEQQQEAVNLPRIPPTALQISSPSYTNRRISRPQPLVLGEALKESTSRQPQPASPQTPPFSAPARSLSWETTTEITPRSSSERDFNIHGSDGASSPTTIYSTAPVPRLGSPSLTKAALASRDENGNLELTFGPRRLSVTALNNATTTTLAESNGSTLMLDKVISDSFDKAFTPIPDFSVYSISPPNSPPRSPGSRAARRRSIPLTGFRV</sequence>
<dbReference type="GeneID" id="22897254"/>
<feature type="compositionally biased region" description="Acidic residues" evidence="1">
    <location>
        <begin position="26"/>
        <end position="38"/>
    </location>
</feature>
<name>G1XPD2_ARTOA</name>
<feature type="region of interest" description="Disordered" evidence="1">
    <location>
        <begin position="360"/>
        <end position="424"/>
    </location>
</feature>
<evidence type="ECO:0000313" key="3">
    <source>
        <dbReference type="Proteomes" id="UP000008784"/>
    </source>
</evidence>
<feature type="compositionally biased region" description="Polar residues" evidence="1">
    <location>
        <begin position="409"/>
        <end position="418"/>
    </location>
</feature>
<dbReference type="OrthoDB" id="5375444at2759"/>
<feature type="region of interest" description="Disordered" evidence="1">
    <location>
        <begin position="323"/>
        <end position="347"/>
    </location>
</feature>
<accession>G1XPD2</accession>
<dbReference type="RefSeq" id="XP_011126344.1">
    <property type="nucleotide sequence ID" value="XM_011128042.1"/>
</dbReference>
<dbReference type="EMBL" id="ADOT01000263">
    <property type="protein sequence ID" value="EGX45199.1"/>
    <property type="molecule type" value="Genomic_DNA"/>
</dbReference>
<feature type="region of interest" description="Disordered" evidence="1">
    <location>
        <begin position="67"/>
        <end position="98"/>
    </location>
</feature>
<dbReference type="HOGENOM" id="CLU_517742_0_0_1"/>
<feature type="region of interest" description="Disordered" evidence="1">
    <location>
        <begin position="1"/>
        <end position="53"/>
    </location>
</feature>
<dbReference type="AlphaFoldDB" id="G1XPD2"/>
<reference evidence="2 3" key="1">
    <citation type="journal article" date="2011" name="PLoS Pathog.">
        <title>Genomic and proteomic analyses of the fungus Arthrobotrys oligospora provide insights into nematode-trap formation.</title>
        <authorList>
            <person name="Yang J."/>
            <person name="Wang L."/>
            <person name="Ji X."/>
            <person name="Feng Y."/>
            <person name="Li X."/>
            <person name="Zou C."/>
            <person name="Xu J."/>
            <person name="Ren Y."/>
            <person name="Mi Q."/>
            <person name="Wu J."/>
            <person name="Liu S."/>
            <person name="Liu Y."/>
            <person name="Huang X."/>
            <person name="Wang H."/>
            <person name="Niu X."/>
            <person name="Li J."/>
            <person name="Liang L."/>
            <person name="Luo Y."/>
            <person name="Ji K."/>
            <person name="Zhou W."/>
            <person name="Yu Z."/>
            <person name="Li G."/>
            <person name="Liu Y."/>
            <person name="Li L."/>
            <person name="Qiao M."/>
            <person name="Feng L."/>
            <person name="Zhang K.-Q."/>
        </authorList>
    </citation>
    <scope>NUCLEOTIDE SEQUENCE [LARGE SCALE GENOMIC DNA]</scope>
    <source>
        <strain evidence="3">ATCC 24927 / CBS 115.81 / DSM 1491</strain>
    </source>
</reference>
<feature type="region of interest" description="Disordered" evidence="1">
    <location>
        <begin position="495"/>
        <end position="526"/>
    </location>
</feature>
<feature type="compositionally biased region" description="Polar residues" evidence="1">
    <location>
        <begin position="385"/>
        <end position="396"/>
    </location>
</feature>
<dbReference type="OMA" id="WMMEPPP"/>
<evidence type="ECO:0000256" key="1">
    <source>
        <dbReference type="SAM" id="MobiDB-lite"/>
    </source>
</evidence>
<dbReference type="Proteomes" id="UP000008784">
    <property type="component" value="Unassembled WGS sequence"/>
</dbReference>
<comment type="caution">
    <text evidence="2">The sequence shown here is derived from an EMBL/GenBank/DDBJ whole genome shotgun (WGS) entry which is preliminary data.</text>
</comment>
<protein>
    <submittedName>
        <fullName evidence="2">Uncharacterized protein</fullName>
    </submittedName>
</protein>
<keyword evidence="3" id="KW-1185">Reference proteome</keyword>
<dbReference type="InParanoid" id="G1XPD2"/>